<dbReference type="RefSeq" id="WP_029608122.1">
    <property type="nucleotide sequence ID" value="NZ_FNKB01000001.1"/>
</dbReference>
<dbReference type="STRING" id="1079994.SAMN04488565_0724"/>
<protein>
    <recommendedName>
        <fullName evidence="1">DUF7882 domain-containing protein</fullName>
    </recommendedName>
</protein>
<reference evidence="2 3" key="1">
    <citation type="submission" date="2016-10" db="EMBL/GenBank/DDBJ databases">
        <authorList>
            <person name="de Groot N.N."/>
        </authorList>
    </citation>
    <scope>NUCLEOTIDE SEQUENCE [LARGE SCALE GENOMIC DNA]</scope>
    <source>
        <strain evidence="2 3">DSM 22788</strain>
    </source>
</reference>
<dbReference type="EMBL" id="FNKB01000001">
    <property type="protein sequence ID" value="SDQ12624.1"/>
    <property type="molecule type" value="Genomic_DNA"/>
</dbReference>
<evidence type="ECO:0000259" key="1">
    <source>
        <dbReference type="Pfam" id="PF25355"/>
    </source>
</evidence>
<evidence type="ECO:0000313" key="3">
    <source>
        <dbReference type="Proteomes" id="UP000182690"/>
    </source>
</evidence>
<dbReference type="Proteomes" id="UP000182690">
    <property type="component" value="Unassembled WGS sequence"/>
</dbReference>
<sequence>MGYLVYGGQEFEFEDRLLLHLKFVVGQRLKKQESFFLSWQRGAEGAGRVSLWMSPYATLAFGFSGSREPAYNPHWVKALLAISHTPRGLVVISEEEAEAYVKKNPDLM</sequence>
<dbReference type="OrthoDB" id="5123855at2"/>
<accession>A0A1H0YBP7</accession>
<dbReference type="InterPro" id="IPR057204">
    <property type="entry name" value="DUF7882"/>
</dbReference>
<feature type="domain" description="DUF7882" evidence="1">
    <location>
        <begin position="1"/>
        <end position="94"/>
    </location>
</feature>
<name>A0A1H0YBP7_9MICO</name>
<dbReference type="AlphaFoldDB" id="A0A1H0YBP7"/>
<dbReference type="eggNOG" id="ENOG503450X">
    <property type="taxonomic scope" value="Bacteria"/>
</dbReference>
<proteinExistence type="predicted"/>
<gene>
    <name evidence="2" type="ORF">SAMN04488565_0724</name>
</gene>
<organism evidence="2 3">
    <name type="scientific">Leucobacter chromiiresistens</name>
    <dbReference type="NCBI Taxonomy" id="1079994"/>
    <lineage>
        <taxon>Bacteria</taxon>
        <taxon>Bacillati</taxon>
        <taxon>Actinomycetota</taxon>
        <taxon>Actinomycetes</taxon>
        <taxon>Micrococcales</taxon>
        <taxon>Microbacteriaceae</taxon>
        <taxon>Leucobacter</taxon>
    </lineage>
</organism>
<dbReference type="Pfam" id="PF25355">
    <property type="entry name" value="DUF7882"/>
    <property type="match status" value="1"/>
</dbReference>
<evidence type="ECO:0000313" key="2">
    <source>
        <dbReference type="EMBL" id="SDQ12624.1"/>
    </source>
</evidence>